<dbReference type="InterPro" id="IPR000571">
    <property type="entry name" value="Znf_CCCH"/>
</dbReference>
<dbReference type="InterPro" id="IPR035979">
    <property type="entry name" value="RBD_domain_sf"/>
</dbReference>
<reference evidence="9 10" key="1">
    <citation type="submission" date="2023-03" db="EMBL/GenBank/DDBJ databases">
        <title>High recombination rates correlate with genetic variation in Cardiocondyla obscurior ants.</title>
        <authorList>
            <person name="Errbii M."/>
        </authorList>
    </citation>
    <scope>NUCLEOTIDE SEQUENCE [LARGE SCALE GENOMIC DNA]</scope>
    <source>
        <strain evidence="9">Alpha-2009</strain>
        <tissue evidence="9">Whole body</tissue>
    </source>
</reference>
<evidence type="ECO:0000256" key="1">
    <source>
        <dbReference type="ARBA" id="ARBA00022723"/>
    </source>
</evidence>
<sequence>MEEHRSTKLTHKEWRRIAKNERRRRIRRTVARERDANEERLRSALASNTTYLQFCAEDEKEKKETEEEEQRKHAERERLWMEEEIRAQKKWQELQEQIAREQQEKREQERKIREEFEEKRAAFLKKKEEEKKRREEELRKQEQLREEIDDYIDNGVKTPEALRDIVDNQPTKTLCPFFTKTGACRYGNACSKNHRKIFLSKVIMIPGFYSHFSLEKNAAEYDTDVALEFESSEMLSHYYEFFEDVISELESFGKIKTLKCCRNMEIHLRGNMYIEYYTEREAARAWRNLKGRWYAGRQLNCEFIHMVSWRNAVCGIADCPKGSKFCNFLHTFKNPHNKYNIKSSRRKNKPQDSNNSKRSEHRNTSKWEESDREDGEKERNWRWSESPESELDRTKDSETKHSHSTRKRSQTLSDDRRRKKDVKLSVRSSKIKISSKKKHYHSDRKRAHDNGDYKEDSERSSKKRRKKSRKKDDKKILNENVQTPKDT</sequence>
<dbReference type="SUPFAM" id="SSF54928">
    <property type="entry name" value="RNA-binding domain, RBD"/>
    <property type="match status" value="1"/>
</dbReference>
<evidence type="ECO:0000256" key="2">
    <source>
        <dbReference type="ARBA" id="ARBA00022737"/>
    </source>
</evidence>
<feature type="zinc finger region" description="C3H1-type" evidence="6">
    <location>
        <begin position="169"/>
        <end position="197"/>
    </location>
</feature>
<evidence type="ECO:0000256" key="7">
    <source>
        <dbReference type="SAM" id="MobiDB-lite"/>
    </source>
</evidence>
<dbReference type="SMART" id="SM00356">
    <property type="entry name" value="ZnF_C3H1"/>
    <property type="match status" value="2"/>
</dbReference>
<dbReference type="GO" id="GO:0089701">
    <property type="term" value="C:U2AF complex"/>
    <property type="evidence" value="ECO:0007669"/>
    <property type="project" value="InterPro"/>
</dbReference>
<evidence type="ECO:0000256" key="6">
    <source>
        <dbReference type="PROSITE-ProRule" id="PRU00723"/>
    </source>
</evidence>
<evidence type="ECO:0000256" key="5">
    <source>
        <dbReference type="ARBA" id="ARBA00022884"/>
    </source>
</evidence>
<dbReference type="PROSITE" id="PS50103">
    <property type="entry name" value="ZF_C3H1"/>
    <property type="match status" value="1"/>
</dbReference>
<keyword evidence="10" id="KW-1185">Reference proteome</keyword>
<feature type="region of interest" description="Disordered" evidence="7">
    <location>
        <begin position="337"/>
        <end position="487"/>
    </location>
</feature>
<name>A0AAW2FRF4_9HYME</name>
<feature type="compositionally biased region" description="Basic and acidic residues" evidence="7">
    <location>
        <begin position="446"/>
        <end position="460"/>
    </location>
</feature>
<keyword evidence="4 6" id="KW-0862">Zinc</keyword>
<keyword evidence="2" id="KW-0677">Repeat</keyword>
<proteinExistence type="predicted"/>
<feature type="compositionally biased region" description="Basic and acidic residues" evidence="7">
    <location>
        <begin position="57"/>
        <end position="75"/>
    </location>
</feature>
<accession>A0AAW2FRF4</accession>
<gene>
    <name evidence="9" type="ORF">PUN28_009210</name>
</gene>
<keyword evidence="3 6" id="KW-0863">Zinc-finger</keyword>
<dbReference type="Gene3D" id="3.30.70.330">
    <property type="match status" value="1"/>
</dbReference>
<feature type="compositionally biased region" description="Basic residues" evidence="7">
    <location>
        <begin position="429"/>
        <end position="445"/>
    </location>
</feature>
<feature type="compositionally biased region" description="Basic and acidic residues" evidence="7">
    <location>
        <begin position="355"/>
        <end position="382"/>
    </location>
</feature>
<dbReference type="SMART" id="SM00361">
    <property type="entry name" value="RRM_1"/>
    <property type="match status" value="1"/>
</dbReference>
<dbReference type="InterPro" id="IPR003954">
    <property type="entry name" value="RRM_euk-type"/>
</dbReference>
<keyword evidence="1 6" id="KW-0479">Metal-binding</keyword>
<evidence type="ECO:0000256" key="3">
    <source>
        <dbReference type="ARBA" id="ARBA00022771"/>
    </source>
</evidence>
<dbReference type="GO" id="GO:0008270">
    <property type="term" value="F:zinc ion binding"/>
    <property type="evidence" value="ECO:0007669"/>
    <property type="project" value="UniProtKB-KW"/>
</dbReference>
<dbReference type="GO" id="GO:0003723">
    <property type="term" value="F:RNA binding"/>
    <property type="evidence" value="ECO:0007669"/>
    <property type="project" value="UniProtKB-KW"/>
</dbReference>
<dbReference type="PRINTS" id="PR01848">
    <property type="entry name" value="U2AUXFACTOR"/>
</dbReference>
<dbReference type="EMBL" id="JADYXP020000008">
    <property type="protein sequence ID" value="KAL0118393.1"/>
    <property type="molecule type" value="Genomic_DNA"/>
</dbReference>
<feature type="compositionally biased region" description="Basic and acidic residues" evidence="7">
    <location>
        <begin position="390"/>
        <end position="401"/>
    </location>
</feature>
<dbReference type="InterPro" id="IPR009145">
    <property type="entry name" value="U2AF_small"/>
</dbReference>
<dbReference type="InterPro" id="IPR012677">
    <property type="entry name" value="Nucleotide-bd_a/b_plait_sf"/>
</dbReference>
<protein>
    <recommendedName>
        <fullName evidence="8">C3H1-type domain-containing protein</fullName>
    </recommendedName>
</protein>
<dbReference type="GO" id="GO:0000398">
    <property type="term" value="P:mRNA splicing, via spliceosome"/>
    <property type="evidence" value="ECO:0007669"/>
    <property type="project" value="InterPro"/>
</dbReference>
<dbReference type="AlphaFoldDB" id="A0AAW2FRF4"/>
<evidence type="ECO:0000313" key="9">
    <source>
        <dbReference type="EMBL" id="KAL0118393.1"/>
    </source>
</evidence>
<evidence type="ECO:0000259" key="8">
    <source>
        <dbReference type="PROSITE" id="PS50103"/>
    </source>
</evidence>
<dbReference type="Pfam" id="PF00642">
    <property type="entry name" value="zf-CCCH"/>
    <property type="match status" value="1"/>
</dbReference>
<dbReference type="PANTHER" id="PTHR12620">
    <property type="entry name" value="U2 SNRNP AUXILIARY FACTOR, SMALL SUBUNIT"/>
    <property type="match status" value="1"/>
</dbReference>
<organism evidence="9 10">
    <name type="scientific">Cardiocondyla obscurior</name>
    <dbReference type="NCBI Taxonomy" id="286306"/>
    <lineage>
        <taxon>Eukaryota</taxon>
        <taxon>Metazoa</taxon>
        <taxon>Ecdysozoa</taxon>
        <taxon>Arthropoda</taxon>
        <taxon>Hexapoda</taxon>
        <taxon>Insecta</taxon>
        <taxon>Pterygota</taxon>
        <taxon>Neoptera</taxon>
        <taxon>Endopterygota</taxon>
        <taxon>Hymenoptera</taxon>
        <taxon>Apocrita</taxon>
        <taxon>Aculeata</taxon>
        <taxon>Formicoidea</taxon>
        <taxon>Formicidae</taxon>
        <taxon>Myrmicinae</taxon>
        <taxon>Cardiocondyla</taxon>
    </lineage>
</organism>
<feature type="domain" description="C3H1-type" evidence="8">
    <location>
        <begin position="169"/>
        <end position="197"/>
    </location>
</feature>
<feature type="region of interest" description="Disordered" evidence="7">
    <location>
        <begin position="56"/>
        <end position="75"/>
    </location>
</feature>
<dbReference type="Proteomes" id="UP001430953">
    <property type="component" value="Unassembled WGS sequence"/>
</dbReference>
<evidence type="ECO:0000256" key="4">
    <source>
        <dbReference type="ARBA" id="ARBA00022833"/>
    </source>
</evidence>
<keyword evidence="5" id="KW-0694">RNA-binding</keyword>
<comment type="caution">
    <text evidence="9">The sequence shown here is derived from an EMBL/GenBank/DDBJ whole genome shotgun (WGS) entry which is preliminary data.</text>
</comment>
<evidence type="ECO:0000313" key="10">
    <source>
        <dbReference type="Proteomes" id="UP001430953"/>
    </source>
</evidence>